<name>A0A9P8QSJ3_9HYPO</name>
<evidence type="ECO:0000313" key="4">
    <source>
        <dbReference type="Proteomes" id="UP000827724"/>
    </source>
</evidence>
<dbReference type="Proteomes" id="UP000827724">
    <property type="component" value="Unassembled WGS sequence"/>
</dbReference>
<dbReference type="PANTHER" id="PTHR15020">
    <property type="entry name" value="FLAVIN REDUCTASE-RELATED"/>
    <property type="match status" value="1"/>
</dbReference>
<evidence type="ECO:0000256" key="1">
    <source>
        <dbReference type="ARBA" id="ARBA00038376"/>
    </source>
</evidence>
<feature type="domain" description="NAD(P)-binding" evidence="2">
    <location>
        <begin position="11"/>
        <end position="223"/>
    </location>
</feature>
<dbReference type="Pfam" id="PF13460">
    <property type="entry name" value="NAD_binding_10"/>
    <property type="match status" value="1"/>
</dbReference>
<protein>
    <recommendedName>
        <fullName evidence="2">NAD(P)-binding domain-containing protein</fullName>
    </recommendedName>
</protein>
<organism evidence="3 4">
    <name type="scientific">Trichoderma cornu-damae</name>
    <dbReference type="NCBI Taxonomy" id="654480"/>
    <lineage>
        <taxon>Eukaryota</taxon>
        <taxon>Fungi</taxon>
        <taxon>Dikarya</taxon>
        <taxon>Ascomycota</taxon>
        <taxon>Pezizomycotina</taxon>
        <taxon>Sordariomycetes</taxon>
        <taxon>Hypocreomycetidae</taxon>
        <taxon>Hypocreales</taxon>
        <taxon>Hypocreaceae</taxon>
        <taxon>Trichoderma</taxon>
    </lineage>
</organism>
<dbReference type="AlphaFoldDB" id="A0A9P8QSJ3"/>
<dbReference type="SUPFAM" id="SSF51735">
    <property type="entry name" value="NAD(P)-binding Rossmann-fold domains"/>
    <property type="match status" value="1"/>
</dbReference>
<evidence type="ECO:0000313" key="3">
    <source>
        <dbReference type="EMBL" id="KAH6608448.1"/>
    </source>
</evidence>
<dbReference type="Gene3D" id="3.40.50.720">
    <property type="entry name" value="NAD(P)-binding Rossmann-like Domain"/>
    <property type="match status" value="1"/>
</dbReference>
<accession>A0A9P8QSJ3</accession>
<dbReference type="InterPro" id="IPR036291">
    <property type="entry name" value="NAD(P)-bd_dom_sf"/>
</dbReference>
<gene>
    <name evidence="3" type="ORF">Trco_001794</name>
</gene>
<sequence length="266" mass="28537">MASPRHVLILGGHGKVAQILTPLLLKRSWTVTSVIHTQEQVPDVERLGAGLPGRLSVLVRSIEGVDSQEKAASILDEVNPDYVAWSAGAGGKYGAEGTFRIDRDAAIHFINAAASKTSITRFLLVSYVGSRRRAAPWWSASEWEDYSKNINHGALATYHQAKIAADEVLYEVSKKSPTLVGIDLRPGTLTETPKANVTLGKTKTVKGSVSRGTVAHVTDALLATDGIKSGWIDLLEGDADIDEAVTAVVRDGVDAAEGEDIYYKYA</sequence>
<comment type="similarity">
    <text evidence="1">Belongs to the avfA family.</text>
</comment>
<evidence type="ECO:0000259" key="2">
    <source>
        <dbReference type="Pfam" id="PF13460"/>
    </source>
</evidence>
<comment type="caution">
    <text evidence="3">The sequence shown here is derived from an EMBL/GenBank/DDBJ whole genome shotgun (WGS) entry which is preliminary data.</text>
</comment>
<dbReference type="EMBL" id="JAIWOZ010000002">
    <property type="protein sequence ID" value="KAH6608448.1"/>
    <property type="molecule type" value="Genomic_DNA"/>
</dbReference>
<dbReference type="PANTHER" id="PTHR15020:SF50">
    <property type="entry name" value="UPF0659 PROTEIN YMR090W"/>
    <property type="match status" value="1"/>
</dbReference>
<dbReference type="InterPro" id="IPR016040">
    <property type="entry name" value="NAD(P)-bd_dom"/>
</dbReference>
<dbReference type="OrthoDB" id="10254604at2759"/>
<keyword evidence="4" id="KW-1185">Reference proteome</keyword>
<reference evidence="3" key="1">
    <citation type="submission" date="2021-08" db="EMBL/GenBank/DDBJ databases">
        <title>Chromosome-Level Trichoderma cornu-damae using Hi-C Data.</title>
        <authorList>
            <person name="Kim C.S."/>
        </authorList>
    </citation>
    <scope>NUCLEOTIDE SEQUENCE</scope>
    <source>
        <strain evidence="3">KA19-0412C</strain>
    </source>
</reference>
<proteinExistence type="inferred from homology"/>